<evidence type="ECO:0000313" key="3">
    <source>
        <dbReference type="Proteomes" id="UP000681610"/>
    </source>
</evidence>
<dbReference type="InterPro" id="IPR029069">
    <property type="entry name" value="HotDog_dom_sf"/>
</dbReference>
<gene>
    <name evidence="2" type="ORF">J4N46_09245</name>
</gene>
<comment type="caution">
    <text evidence="2">The sequence shown here is derived from an EMBL/GenBank/DDBJ whole genome shotgun (WGS) entry which is preliminary data.</text>
</comment>
<dbReference type="Pfam" id="PF22818">
    <property type="entry name" value="ApeI-like"/>
    <property type="match status" value="1"/>
</dbReference>
<evidence type="ECO:0000259" key="1">
    <source>
        <dbReference type="Pfam" id="PF22818"/>
    </source>
</evidence>
<dbReference type="Proteomes" id="UP000681610">
    <property type="component" value="Unassembled WGS sequence"/>
</dbReference>
<dbReference type="InterPro" id="IPR054545">
    <property type="entry name" value="ApeI-like"/>
</dbReference>
<dbReference type="RefSeq" id="WP_208059052.1">
    <property type="nucleotide sequence ID" value="NZ_JAGDYP010000007.1"/>
</dbReference>
<dbReference type="EMBL" id="JAGDYP010000007">
    <property type="protein sequence ID" value="MBO1884588.1"/>
    <property type="molecule type" value="Genomic_DNA"/>
</dbReference>
<accession>A0ABS3PZ26</accession>
<dbReference type="Gene3D" id="3.10.129.10">
    <property type="entry name" value="Hotdog Thioesterase"/>
    <property type="match status" value="1"/>
</dbReference>
<keyword evidence="3" id="KW-1185">Reference proteome</keyword>
<proteinExistence type="predicted"/>
<dbReference type="SUPFAM" id="SSF54637">
    <property type="entry name" value="Thioesterase/thiol ester dehydrase-isomerase"/>
    <property type="match status" value="1"/>
</dbReference>
<organism evidence="2 3">
    <name type="scientific">Capnocytophaga bilenii</name>
    <dbReference type="NCBI Taxonomy" id="2819369"/>
    <lineage>
        <taxon>Bacteria</taxon>
        <taxon>Pseudomonadati</taxon>
        <taxon>Bacteroidota</taxon>
        <taxon>Flavobacteriia</taxon>
        <taxon>Flavobacteriales</taxon>
        <taxon>Flavobacteriaceae</taxon>
        <taxon>Capnocytophaga</taxon>
    </lineage>
</organism>
<name>A0ABS3PZ26_9FLAO</name>
<sequence>MLKDFYTLSSLEQQDAENYLCTITLNPQHPIFEGHFPNNSITPGVCMMQIIKNITEEITGKELFLEKTTNVKFMALINPQEHPSLQLTLTIQQSNNEIQVKNTTSFGETVALKLTNKYKIVS</sequence>
<reference evidence="2 3" key="1">
    <citation type="submission" date="2021-03" db="EMBL/GenBank/DDBJ databases">
        <title>Isolation and description of Capnocytophaga bilenii sp. nov., a novel Capnocytophaga species, isolated from a gingivitis subject.</title>
        <authorList>
            <person name="Antezack A."/>
            <person name="Monnet-Corti V."/>
            <person name="La Scola B."/>
        </authorList>
    </citation>
    <scope>NUCLEOTIDE SEQUENCE [LARGE SCALE GENOMIC DNA]</scope>
    <source>
        <strain evidence="2 3">Marseille-Q4570</strain>
    </source>
</reference>
<evidence type="ECO:0000313" key="2">
    <source>
        <dbReference type="EMBL" id="MBO1884588.1"/>
    </source>
</evidence>
<protein>
    <submittedName>
        <fullName evidence="2">3-hydroxyacyl-ACP dehydratase</fullName>
    </submittedName>
</protein>
<feature type="domain" description="ApeI dehydratase-like" evidence="1">
    <location>
        <begin position="13"/>
        <end position="101"/>
    </location>
</feature>